<evidence type="ECO:0000313" key="4">
    <source>
        <dbReference type="Proteomes" id="UP000248795"/>
    </source>
</evidence>
<name>A0A2W2ALX7_9HYPH</name>
<dbReference type="Pfam" id="PF13416">
    <property type="entry name" value="SBP_bac_8"/>
    <property type="match status" value="1"/>
</dbReference>
<evidence type="ECO:0000256" key="2">
    <source>
        <dbReference type="SAM" id="SignalP"/>
    </source>
</evidence>
<dbReference type="InterPro" id="IPR027020">
    <property type="entry name" value="YnjB"/>
</dbReference>
<dbReference type="AlphaFoldDB" id="A0A2W2ALX7"/>
<gene>
    <name evidence="3" type="ORF">DK847_12165</name>
</gene>
<accession>A0A2W2ALX7</accession>
<organism evidence="3 4">
    <name type="scientific">Aestuariivirga litoralis</name>
    <dbReference type="NCBI Taxonomy" id="2650924"/>
    <lineage>
        <taxon>Bacteria</taxon>
        <taxon>Pseudomonadati</taxon>
        <taxon>Pseudomonadota</taxon>
        <taxon>Alphaproteobacteria</taxon>
        <taxon>Hyphomicrobiales</taxon>
        <taxon>Aestuariivirgaceae</taxon>
        <taxon>Aestuariivirga</taxon>
    </lineage>
</organism>
<dbReference type="RefSeq" id="WP_111198792.1">
    <property type="nucleotide sequence ID" value="NZ_QKVK01000005.1"/>
</dbReference>
<protein>
    <submittedName>
        <fullName evidence="3">ABC transporter substrate-binding protein</fullName>
    </submittedName>
</protein>
<dbReference type="Proteomes" id="UP000248795">
    <property type="component" value="Unassembled WGS sequence"/>
</dbReference>
<sequence>MPLTFTRRGFASLLALTPFLSPARAEESWDDIEKQARGQTVYFNAWAGSPQVNDYIAWAAGELATRHGITLEHVKLSDTGEAVRRVRDEVKAGRQGSVDLIWINGQNFHVMKEEQLLFGPFTGDLPNFALVDTDGKPTTLVDFAEGTEGLESPWGMAQLTFFADGAKLDTPPMSMLELLDLARDEPGRITYPAPPDFHGTTFVKQALVETIDDRALLPLAIDKDTFTEATQPLFEFLDQLHPYLWREGKQFPPTQAQVTQMLSDGELLMGLTFNPNEAANLVSAGTLPDTTIAWQNRGGSIGNSHFVAIPINSNSKAAAQVVADFLLSPEAQARKADLKIWGDPTVLDMDKLTPAQRALFTGGDAPGAVKDPARTIPEPHGSWVPLLEAAWLERYGA</sequence>
<dbReference type="EMBL" id="QKVK01000005">
    <property type="protein sequence ID" value="PZF76555.1"/>
    <property type="molecule type" value="Genomic_DNA"/>
</dbReference>
<dbReference type="PIRSF" id="PIRSF029172">
    <property type="entry name" value="UCP029172_ABC_sbc_YnjB"/>
    <property type="match status" value="1"/>
</dbReference>
<dbReference type="NCBIfam" id="NF008633">
    <property type="entry name" value="PRK11622.1"/>
    <property type="match status" value="1"/>
</dbReference>
<feature type="signal peptide" evidence="2">
    <location>
        <begin position="1"/>
        <end position="25"/>
    </location>
</feature>
<dbReference type="Gene3D" id="3.40.190.10">
    <property type="entry name" value="Periplasmic binding protein-like II"/>
    <property type="match status" value="2"/>
</dbReference>
<dbReference type="InterPro" id="IPR006059">
    <property type="entry name" value="SBP"/>
</dbReference>
<keyword evidence="4" id="KW-1185">Reference proteome</keyword>
<evidence type="ECO:0000313" key="3">
    <source>
        <dbReference type="EMBL" id="PZF76555.1"/>
    </source>
</evidence>
<reference evidence="4" key="1">
    <citation type="submission" date="2018-06" db="EMBL/GenBank/DDBJ databases">
        <title>Aestuariibacter litoralis strain KCTC 52945T.</title>
        <authorList>
            <person name="Li X."/>
            <person name="Salam N."/>
            <person name="Li J.-L."/>
            <person name="Chen Y.-M."/>
            <person name="Yang Z.-W."/>
            <person name="Zhang L.-Y."/>
            <person name="Han M.-X."/>
            <person name="Xiao M."/>
            <person name="Li W.-J."/>
        </authorList>
    </citation>
    <scope>NUCLEOTIDE SEQUENCE [LARGE SCALE GENOMIC DNA]</scope>
    <source>
        <strain evidence="4">KCTC 52945</strain>
    </source>
</reference>
<comment type="caution">
    <text evidence="3">The sequence shown here is derived from an EMBL/GenBank/DDBJ whole genome shotgun (WGS) entry which is preliminary data.</text>
</comment>
<dbReference type="PANTHER" id="PTHR42779">
    <property type="entry name" value="PROTEIN YNJB"/>
    <property type="match status" value="1"/>
</dbReference>
<feature type="chain" id="PRO_5016086882" evidence="2">
    <location>
        <begin position="26"/>
        <end position="397"/>
    </location>
</feature>
<dbReference type="PANTHER" id="PTHR42779:SF1">
    <property type="entry name" value="PROTEIN YNJB"/>
    <property type="match status" value="1"/>
</dbReference>
<proteinExistence type="predicted"/>
<keyword evidence="2" id="KW-0732">Signal</keyword>
<dbReference type="SUPFAM" id="SSF53850">
    <property type="entry name" value="Periplasmic binding protein-like II"/>
    <property type="match status" value="1"/>
</dbReference>
<keyword evidence="1" id="KW-0574">Periplasm</keyword>
<evidence type="ECO:0000256" key="1">
    <source>
        <dbReference type="ARBA" id="ARBA00022764"/>
    </source>
</evidence>